<feature type="transmembrane region" description="Helical" evidence="2">
    <location>
        <begin position="99"/>
        <end position="121"/>
    </location>
</feature>
<keyword evidence="2" id="KW-1133">Transmembrane helix</keyword>
<evidence type="ECO:0000313" key="3">
    <source>
        <dbReference type="EMBL" id="CAD8716293.1"/>
    </source>
</evidence>
<gene>
    <name evidence="3" type="ORF">MANT1106_LOCUS17208</name>
</gene>
<evidence type="ECO:0000256" key="2">
    <source>
        <dbReference type="SAM" id="Phobius"/>
    </source>
</evidence>
<organism evidence="3">
    <name type="scientific">Mantoniella antarctica</name>
    <dbReference type="NCBI Taxonomy" id="81844"/>
    <lineage>
        <taxon>Eukaryota</taxon>
        <taxon>Viridiplantae</taxon>
        <taxon>Chlorophyta</taxon>
        <taxon>Mamiellophyceae</taxon>
        <taxon>Mamiellales</taxon>
        <taxon>Mamiellaceae</taxon>
        <taxon>Mantoniella</taxon>
    </lineage>
</organism>
<keyword evidence="2" id="KW-0812">Transmembrane</keyword>
<protein>
    <submittedName>
        <fullName evidence="3">Uncharacterized protein</fullName>
    </submittedName>
</protein>
<reference evidence="3" key="1">
    <citation type="submission" date="2021-01" db="EMBL/GenBank/DDBJ databases">
        <authorList>
            <person name="Corre E."/>
            <person name="Pelletier E."/>
            <person name="Niang G."/>
            <person name="Scheremetjew M."/>
            <person name="Finn R."/>
            <person name="Kale V."/>
            <person name="Holt S."/>
            <person name="Cochrane G."/>
            <person name="Meng A."/>
            <person name="Brown T."/>
            <person name="Cohen L."/>
        </authorList>
    </citation>
    <scope>NUCLEOTIDE SEQUENCE</scope>
    <source>
        <strain evidence="3">SL-175</strain>
    </source>
</reference>
<name>A0A7S0STI9_9CHLO</name>
<evidence type="ECO:0000256" key="1">
    <source>
        <dbReference type="SAM" id="MobiDB-lite"/>
    </source>
</evidence>
<dbReference type="EMBL" id="HBFC01028836">
    <property type="protein sequence ID" value="CAD8716293.1"/>
    <property type="molecule type" value="Transcribed_RNA"/>
</dbReference>
<feature type="region of interest" description="Disordered" evidence="1">
    <location>
        <begin position="33"/>
        <end position="62"/>
    </location>
</feature>
<proteinExistence type="predicted"/>
<dbReference type="AlphaFoldDB" id="A0A7S0STI9"/>
<accession>A0A7S0STI9</accession>
<keyword evidence="2" id="KW-0472">Membrane</keyword>
<sequence length="147" mass="15743">MASRVSCCTPCGVSSAGASGRLARSVAYRQLPSPLPCGRRRSGLERKGVGGGSRPRRDDTVRRDAAEMMGVAVYADDLLEACAPWGNVCVVAGTHYIPIALPSILGSVFLLAPLVAVAFKLQQSSTDVTRKEMRIRELEAELLELKK</sequence>